<name>A0ABT1Y7J5_9FIRM</name>
<protein>
    <submittedName>
        <fullName evidence="1">HAD family phosphatase</fullName>
    </submittedName>
</protein>
<dbReference type="InterPro" id="IPR023198">
    <property type="entry name" value="PGP-like_dom2"/>
</dbReference>
<dbReference type="Proteomes" id="UP001524944">
    <property type="component" value="Unassembled WGS sequence"/>
</dbReference>
<dbReference type="SFLD" id="SFLDG01129">
    <property type="entry name" value="C1.5:_HAD__Beta-PGM__Phosphata"/>
    <property type="match status" value="1"/>
</dbReference>
<evidence type="ECO:0000313" key="1">
    <source>
        <dbReference type="EMBL" id="MCR6546055.1"/>
    </source>
</evidence>
<evidence type="ECO:0000313" key="2">
    <source>
        <dbReference type="Proteomes" id="UP001524944"/>
    </source>
</evidence>
<dbReference type="PANTHER" id="PTHR43434">
    <property type="entry name" value="PHOSPHOGLYCOLATE PHOSPHATASE"/>
    <property type="match status" value="1"/>
</dbReference>
<dbReference type="PANTHER" id="PTHR43434:SF1">
    <property type="entry name" value="PHOSPHOGLYCOLATE PHOSPHATASE"/>
    <property type="match status" value="1"/>
</dbReference>
<dbReference type="Gene3D" id="1.10.150.240">
    <property type="entry name" value="Putative phosphatase, domain 2"/>
    <property type="match status" value="1"/>
</dbReference>
<dbReference type="PRINTS" id="PR00413">
    <property type="entry name" value="HADHALOGNASE"/>
</dbReference>
<dbReference type="InterPro" id="IPR006439">
    <property type="entry name" value="HAD-SF_hydro_IA"/>
</dbReference>
<dbReference type="SFLD" id="SFLDS00003">
    <property type="entry name" value="Haloacid_Dehalogenase"/>
    <property type="match status" value="1"/>
</dbReference>
<keyword evidence="2" id="KW-1185">Reference proteome</keyword>
<comment type="caution">
    <text evidence="1">The sequence shown here is derived from an EMBL/GenBank/DDBJ whole genome shotgun (WGS) entry which is preliminary data.</text>
</comment>
<dbReference type="InterPro" id="IPR023214">
    <property type="entry name" value="HAD_sf"/>
</dbReference>
<gene>
    <name evidence="1" type="ORF">NVS47_11115</name>
</gene>
<dbReference type="RefSeq" id="WP_257913479.1">
    <property type="nucleotide sequence ID" value="NZ_JANPWE010000005.1"/>
</dbReference>
<dbReference type="NCBIfam" id="TIGR01509">
    <property type="entry name" value="HAD-SF-IA-v3"/>
    <property type="match status" value="1"/>
</dbReference>
<dbReference type="Gene3D" id="3.40.50.1000">
    <property type="entry name" value="HAD superfamily/HAD-like"/>
    <property type="match status" value="1"/>
</dbReference>
<dbReference type="PROSITE" id="PS01228">
    <property type="entry name" value="COF_1"/>
    <property type="match status" value="1"/>
</dbReference>
<dbReference type="InterPro" id="IPR050155">
    <property type="entry name" value="HAD-like_hydrolase_sf"/>
</dbReference>
<dbReference type="InterPro" id="IPR036412">
    <property type="entry name" value="HAD-like_sf"/>
</dbReference>
<proteinExistence type="predicted"/>
<dbReference type="InterPro" id="IPR041492">
    <property type="entry name" value="HAD_2"/>
</dbReference>
<dbReference type="SUPFAM" id="SSF56784">
    <property type="entry name" value="HAD-like"/>
    <property type="match status" value="1"/>
</dbReference>
<dbReference type="CDD" id="cd07505">
    <property type="entry name" value="HAD_BPGM-like"/>
    <property type="match status" value="1"/>
</dbReference>
<reference evidence="1 2" key="1">
    <citation type="submission" date="2022-08" db="EMBL/GenBank/DDBJ databases">
        <title>Proteogenomics of the novel Dehalobacterium formicoaceticum strain EZ94 highlights a key role of methyltransferases during anaerobic dichloromethane degradation.</title>
        <authorList>
            <person name="Wasmund K."/>
        </authorList>
    </citation>
    <scope>NUCLEOTIDE SEQUENCE [LARGE SCALE GENOMIC DNA]</scope>
    <source>
        <strain evidence="1 2">EZ94</strain>
    </source>
</reference>
<dbReference type="Pfam" id="PF13419">
    <property type="entry name" value="HAD_2"/>
    <property type="match status" value="1"/>
</dbReference>
<sequence length="218" mass="24995">MNQKKLAILDFDGTIVTSMNYIDEMLKKLLAKHGISPNDDMLREIKPKGFRDGASYIKKEYHLEASPEEIFKFMIDEVALIYRDKIQLKPHVFEFMEQLSKKGLKICLATANMRDFAEAAVKRTGADQFLDYIITIDELKTTKDSPEIFLHCAQRFHMEPKECMVFEDSLLACQVAKEAGFYVVGVRDDSNGGKEEAEMKEICDLFIDDFAQALQLMV</sequence>
<accession>A0ABT1Y7J5</accession>
<organism evidence="1 2">
    <name type="scientific">Dehalobacterium formicoaceticum</name>
    <dbReference type="NCBI Taxonomy" id="51515"/>
    <lineage>
        <taxon>Bacteria</taxon>
        <taxon>Bacillati</taxon>
        <taxon>Bacillota</taxon>
        <taxon>Clostridia</taxon>
        <taxon>Eubacteriales</taxon>
        <taxon>Peptococcaceae</taxon>
        <taxon>Dehalobacterium</taxon>
    </lineage>
</organism>
<dbReference type="EMBL" id="JANPWE010000005">
    <property type="protein sequence ID" value="MCR6546055.1"/>
    <property type="molecule type" value="Genomic_DNA"/>
</dbReference>